<keyword evidence="3" id="KW-1185">Reference proteome</keyword>
<comment type="caution">
    <text evidence="2">The sequence shown here is derived from an EMBL/GenBank/DDBJ whole genome shotgun (WGS) entry which is preliminary data.</text>
</comment>
<sequence>MVRAAAAPVACFTLSVPPAQSGDQRPLFLARTLAYARRRTAGLFTIMRKRTKNQRQREIAARTRSRDSALRRRRERNDGDNSRRWQILDLARPGTESRR</sequence>
<name>A0A4R6Z7P8_9GAMM</name>
<evidence type="ECO:0000256" key="1">
    <source>
        <dbReference type="SAM" id="MobiDB-lite"/>
    </source>
</evidence>
<dbReference type="AlphaFoldDB" id="A0A4R6Z7P8"/>
<reference evidence="2 3" key="1">
    <citation type="submission" date="2019-03" db="EMBL/GenBank/DDBJ databases">
        <title>Genomic Encyclopedia of Type Strains, Phase IV (KMG-IV): sequencing the most valuable type-strain genomes for metagenomic binning, comparative biology and taxonomic classification.</title>
        <authorList>
            <person name="Goeker M."/>
        </authorList>
    </citation>
    <scope>NUCLEOTIDE SEQUENCE [LARGE SCALE GENOMIC DNA]</scope>
    <source>
        <strain evidence="2 3">DSM 21667</strain>
    </source>
</reference>
<organism evidence="2 3">
    <name type="scientific">Tahibacter aquaticus</name>
    <dbReference type="NCBI Taxonomy" id="520092"/>
    <lineage>
        <taxon>Bacteria</taxon>
        <taxon>Pseudomonadati</taxon>
        <taxon>Pseudomonadota</taxon>
        <taxon>Gammaproteobacteria</taxon>
        <taxon>Lysobacterales</taxon>
        <taxon>Rhodanobacteraceae</taxon>
        <taxon>Tahibacter</taxon>
    </lineage>
</organism>
<dbReference type="Proteomes" id="UP000295293">
    <property type="component" value="Unassembled WGS sequence"/>
</dbReference>
<evidence type="ECO:0000313" key="2">
    <source>
        <dbReference type="EMBL" id="TDR47850.1"/>
    </source>
</evidence>
<feature type="region of interest" description="Disordered" evidence="1">
    <location>
        <begin position="49"/>
        <end position="99"/>
    </location>
</feature>
<accession>A0A4R6Z7P8</accession>
<gene>
    <name evidence="2" type="ORF">DFR29_102512</name>
</gene>
<protein>
    <submittedName>
        <fullName evidence="2">Uncharacterized protein</fullName>
    </submittedName>
</protein>
<evidence type="ECO:0000313" key="3">
    <source>
        <dbReference type="Proteomes" id="UP000295293"/>
    </source>
</evidence>
<feature type="compositionally biased region" description="Basic and acidic residues" evidence="1">
    <location>
        <begin position="55"/>
        <end position="83"/>
    </location>
</feature>
<dbReference type="EMBL" id="SNZH01000002">
    <property type="protein sequence ID" value="TDR47850.1"/>
    <property type="molecule type" value="Genomic_DNA"/>
</dbReference>
<proteinExistence type="predicted"/>